<proteinExistence type="predicted"/>
<evidence type="ECO:0000313" key="2">
    <source>
        <dbReference type="EMBL" id="KAJ1214352.1"/>
    </source>
</evidence>
<evidence type="ECO:0000256" key="1">
    <source>
        <dbReference type="SAM" id="MobiDB-lite"/>
    </source>
</evidence>
<accession>A0AAV7WP04</accession>
<dbReference type="AlphaFoldDB" id="A0AAV7WP04"/>
<keyword evidence="3" id="KW-1185">Reference proteome</keyword>
<feature type="compositionally biased region" description="Basic and acidic residues" evidence="1">
    <location>
        <begin position="28"/>
        <end position="39"/>
    </location>
</feature>
<name>A0AAV7WP04_PLEWA</name>
<sequence length="94" mass="10233">MNQGGPALPFRSDRAKVAETMVKPKSQKQTESKKMDKYVVNRHAVANREGGEETSKVAEPSLDTIMARFNSQEPAQAQTGCCHGGHQPPASRLP</sequence>
<protein>
    <submittedName>
        <fullName evidence="2">Uncharacterized protein</fullName>
    </submittedName>
</protein>
<reference evidence="2" key="1">
    <citation type="journal article" date="2022" name="bioRxiv">
        <title>Sequencing and chromosome-scale assembly of the giantPleurodeles waltlgenome.</title>
        <authorList>
            <person name="Brown T."/>
            <person name="Elewa A."/>
            <person name="Iarovenko S."/>
            <person name="Subramanian E."/>
            <person name="Araus A.J."/>
            <person name="Petzold A."/>
            <person name="Susuki M."/>
            <person name="Suzuki K.-i.T."/>
            <person name="Hayashi T."/>
            <person name="Toyoda A."/>
            <person name="Oliveira C."/>
            <person name="Osipova E."/>
            <person name="Leigh N.D."/>
            <person name="Simon A."/>
            <person name="Yun M.H."/>
        </authorList>
    </citation>
    <scope>NUCLEOTIDE SEQUENCE</scope>
    <source>
        <strain evidence="2">20211129_DDA</strain>
        <tissue evidence="2">Liver</tissue>
    </source>
</reference>
<feature type="region of interest" description="Disordered" evidence="1">
    <location>
        <begin position="20"/>
        <end position="39"/>
    </location>
</feature>
<comment type="caution">
    <text evidence="2">The sequence shown here is derived from an EMBL/GenBank/DDBJ whole genome shotgun (WGS) entry which is preliminary data.</text>
</comment>
<feature type="region of interest" description="Disordered" evidence="1">
    <location>
        <begin position="72"/>
        <end position="94"/>
    </location>
</feature>
<evidence type="ECO:0000313" key="3">
    <source>
        <dbReference type="Proteomes" id="UP001066276"/>
    </source>
</evidence>
<gene>
    <name evidence="2" type="ORF">NDU88_001971</name>
</gene>
<dbReference type="EMBL" id="JANPWB010000001">
    <property type="protein sequence ID" value="KAJ1214352.1"/>
    <property type="molecule type" value="Genomic_DNA"/>
</dbReference>
<organism evidence="2 3">
    <name type="scientific">Pleurodeles waltl</name>
    <name type="common">Iberian ribbed newt</name>
    <dbReference type="NCBI Taxonomy" id="8319"/>
    <lineage>
        <taxon>Eukaryota</taxon>
        <taxon>Metazoa</taxon>
        <taxon>Chordata</taxon>
        <taxon>Craniata</taxon>
        <taxon>Vertebrata</taxon>
        <taxon>Euteleostomi</taxon>
        <taxon>Amphibia</taxon>
        <taxon>Batrachia</taxon>
        <taxon>Caudata</taxon>
        <taxon>Salamandroidea</taxon>
        <taxon>Salamandridae</taxon>
        <taxon>Pleurodelinae</taxon>
        <taxon>Pleurodeles</taxon>
    </lineage>
</organism>
<dbReference type="Proteomes" id="UP001066276">
    <property type="component" value="Chromosome 1_1"/>
</dbReference>